<dbReference type="RefSeq" id="WP_183352357.1">
    <property type="nucleotide sequence ID" value="NZ_JACHEO010000029.1"/>
</dbReference>
<dbReference type="EMBL" id="JACHEO010000029">
    <property type="protein sequence ID" value="MBB5349575.1"/>
    <property type="molecule type" value="Genomic_DNA"/>
</dbReference>
<organism evidence="2 3">
    <name type="scientific">Desulfoprunum benzoelyticum</name>
    <dbReference type="NCBI Taxonomy" id="1506996"/>
    <lineage>
        <taxon>Bacteria</taxon>
        <taxon>Pseudomonadati</taxon>
        <taxon>Thermodesulfobacteriota</taxon>
        <taxon>Desulfobulbia</taxon>
        <taxon>Desulfobulbales</taxon>
        <taxon>Desulfobulbaceae</taxon>
        <taxon>Desulfoprunum</taxon>
    </lineage>
</organism>
<comment type="caution">
    <text evidence="2">The sequence shown here is derived from an EMBL/GenBank/DDBJ whole genome shotgun (WGS) entry which is preliminary data.</text>
</comment>
<dbReference type="AlphaFoldDB" id="A0A840UV55"/>
<proteinExistence type="predicted"/>
<protein>
    <submittedName>
        <fullName evidence="2">Uncharacterized protein</fullName>
    </submittedName>
</protein>
<reference evidence="2 3" key="1">
    <citation type="submission" date="2020-08" db="EMBL/GenBank/DDBJ databases">
        <title>Genomic Encyclopedia of Type Strains, Phase IV (KMG-IV): sequencing the most valuable type-strain genomes for metagenomic binning, comparative biology and taxonomic classification.</title>
        <authorList>
            <person name="Goeker M."/>
        </authorList>
    </citation>
    <scope>NUCLEOTIDE SEQUENCE [LARGE SCALE GENOMIC DNA]</scope>
    <source>
        <strain evidence="2 3">DSM 28570</strain>
    </source>
</reference>
<gene>
    <name evidence="2" type="ORF">HNQ81_003331</name>
</gene>
<name>A0A840UV55_9BACT</name>
<sequence>MALPQKQKKIISNIGEAVQKAAGVDVPSPTPDPQPSAETPIAAALPPSPNKGGRPTPRTGNVVRTNIILNEETAERLTLALAAEQVKRRRMGQKLDKSQLIEELILRWLDER</sequence>
<keyword evidence="3" id="KW-1185">Reference proteome</keyword>
<evidence type="ECO:0000256" key="1">
    <source>
        <dbReference type="SAM" id="MobiDB-lite"/>
    </source>
</evidence>
<evidence type="ECO:0000313" key="2">
    <source>
        <dbReference type="EMBL" id="MBB5349575.1"/>
    </source>
</evidence>
<dbReference type="Proteomes" id="UP000539642">
    <property type="component" value="Unassembled WGS sequence"/>
</dbReference>
<evidence type="ECO:0000313" key="3">
    <source>
        <dbReference type="Proteomes" id="UP000539642"/>
    </source>
</evidence>
<feature type="region of interest" description="Disordered" evidence="1">
    <location>
        <begin position="21"/>
        <end position="61"/>
    </location>
</feature>
<accession>A0A840UV55</accession>